<dbReference type="PANTHER" id="PTHR38787:SF3">
    <property type="entry name" value="REGULATORY P DOMAIN-CONTAINING PROTEIN"/>
    <property type="match status" value="1"/>
</dbReference>
<dbReference type="Proteomes" id="UP001152607">
    <property type="component" value="Unassembled WGS sequence"/>
</dbReference>
<name>A0A9W4XPT2_9PLEO</name>
<sequence length="485" mass="54009">MKFSLAVSAFAAASFAKEIPKDPERAAELYDSGIMHERIMADKYQQWDQQAQMGVLNAVGGAQFSELPFAQCKNGLAAPLDPFQSNNASTKFRCNNINLHHFLPHTDLGSTVGQGSSSWGWVSDDGREFAIIAQGDGAAFAEITSAGKLRYLGRLPQTTGVAPSQWREIRTYKHYIVVGSEEPGHGIQIFDLHKLLDIDYKKGPVTFSPQTDLTGYWNELPLGRVHNVVQGPKENNFFYVNGAQPRNSSCLSGLIFLDLEDPSKPKSPGCARDDGYVHDAQCLIYKGPHKKYLGREICYGYNEDSITIYDVTDKKFPETISITSYEGATYTHQGWVLDTENQEWLISDDEYDEVEARGPASSGRPVTYIWDIRDLEHPKQTGYYQAPRVTIDHNQYIFGKYSYQSMYTSGLSILDISSIPSDPTGRGVREVGWFDTYPEDDKLEGGGSLKFSGSWSNYGGFPSGFILINTIDRGAFVVKTQNPLP</sequence>
<dbReference type="NCBIfam" id="TIGR04312">
    <property type="entry name" value="choice_anch_B"/>
    <property type="match status" value="1"/>
</dbReference>
<reference evidence="1" key="1">
    <citation type="submission" date="2023-01" db="EMBL/GenBank/DDBJ databases">
        <authorList>
            <person name="Van Ghelder C."/>
            <person name="Rancurel C."/>
        </authorList>
    </citation>
    <scope>NUCLEOTIDE SEQUENCE</scope>
    <source>
        <strain evidence="1">CNCM I-4278</strain>
    </source>
</reference>
<dbReference type="OrthoDB" id="2099887at2759"/>
<dbReference type="EMBL" id="CAOQHR010000004">
    <property type="protein sequence ID" value="CAI6332961.1"/>
    <property type="molecule type" value="Genomic_DNA"/>
</dbReference>
<comment type="caution">
    <text evidence="1">The sequence shown here is derived from an EMBL/GenBank/DDBJ whole genome shotgun (WGS) entry which is preliminary data.</text>
</comment>
<dbReference type="GO" id="GO:0005576">
    <property type="term" value="C:extracellular region"/>
    <property type="evidence" value="ECO:0007669"/>
    <property type="project" value="TreeGrafter"/>
</dbReference>
<accession>A0A9W4XPT2</accession>
<protein>
    <recommendedName>
        <fullName evidence="3">Regulatory P domain-containing protein</fullName>
    </recommendedName>
</protein>
<evidence type="ECO:0008006" key="3">
    <source>
        <dbReference type="Google" id="ProtNLM"/>
    </source>
</evidence>
<dbReference type="InterPro" id="IPR027589">
    <property type="entry name" value="Choice_anch_B"/>
</dbReference>
<evidence type="ECO:0000313" key="1">
    <source>
        <dbReference type="EMBL" id="CAI6332961.1"/>
    </source>
</evidence>
<evidence type="ECO:0000313" key="2">
    <source>
        <dbReference type="Proteomes" id="UP001152607"/>
    </source>
</evidence>
<dbReference type="PANTHER" id="PTHR38787">
    <property type="entry name" value="REGULATORY P DOMAIN-CONTAINING PROTEIN"/>
    <property type="match status" value="1"/>
</dbReference>
<organism evidence="1 2">
    <name type="scientific">Periconia digitata</name>
    <dbReference type="NCBI Taxonomy" id="1303443"/>
    <lineage>
        <taxon>Eukaryota</taxon>
        <taxon>Fungi</taxon>
        <taxon>Dikarya</taxon>
        <taxon>Ascomycota</taxon>
        <taxon>Pezizomycotina</taxon>
        <taxon>Dothideomycetes</taxon>
        <taxon>Pleosporomycetidae</taxon>
        <taxon>Pleosporales</taxon>
        <taxon>Massarineae</taxon>
        <taxon>Periconiaceae</taxon>
        <taxon>Periconia</taxon>
    </lineage>
</organism>
<gene>
    <name evidence="1" type="ORF">PDIGIT_LOCUS5994</name>
</gene>
<proteinExistence type="predicted"/>
<keyword evidence="2" id="KW-1185">Reference proteome</keyword>
<dbReference type="AlphaFoldDB" id="A0A9W4XPT2"/>